<reference evidence="1" key="1">
    <citation type="submission" date="2021-01" db="EMBL/GenBank/DDBJ databases">
        <title>Complete genome sequence of Clostridiales bacterium R-7.</title>
        <authorList>
            <person name="Mahoney-Kurpe S.C."/>
            <person name="Palevich N."/>
            <person name="Koike S."/>
            <person name="Moon C.D."/>
            <person name="Attwood G.T."/>
        </authorList>
    </citation>
    <scope>NUCLEOTIDE SEQUENCE</scope>
    <source>
        <strain evidence="1">R-7</strain>
    </source>
</reference>
<name>A0AC61MVF3_9FIRM</name>
<sequence>MKKIILLILAMVLLVSTALAEDLSSLTDEELKALYDRVACEMAGRDLFSKVPDDPDSELKNRLYEFMSLWYEQDIAGMVYYSTSDWQAKQDNPQASMYSILKNRRPQYYELLSVSGDPDAAVRYAECNVNIDWNTGKIPETYNMLITMVLEEDGLWHIDPSGLATDEIPEATLVPELTPVPEGTAGDTVDADIKSRLNDFMSLWHENDIAGLANYCASDWKAKQENPQHSIFAILKNRTAVTYKLNALLKAPDNKSCTASCNIEIDSNIGKPHRIYLYMISMVLEKDGLWYVDPASLATNEIPEPTLVPEQTPAPAAEITGDTILYYNPEGGSKYHLDPNCKTVNPKFIPLQGTFRYSDLNLDHPDLKPCKICGAPERPSGDSGELSPSDYTQKAWAFTPEIYTVIQNNPDSILNQSFCIKGMVQEVLSENPLTVMINTGDDGESLPVIIESPDADKFHWEKGCKYQIYGDFVAVKDNMPVLAARFSFTW</sequence>
<evidence type="ECO:0000313" key="2">
    <source>
        <dbReference type="Proteomes" id="UP000682782"/>
    </source>
</evidence>
<evidence type="ECO:0000313" key="1">
    <source>
        <dbReference type="EMBL" id="QUC66212.1"/>
    </source>
</evidence>
<gene>
    <name evidence="1" type="ORF">JYE49_10060</name>
</gene>
<dbReference type="EMBL" id="CP068393">
    <property type="protein sequence ID" value="QUC66212.1"/>
    <property type="molecule type" value="Genomic_DNA"/>
</dbReference>
<dbReference type="Proteomes" id="UP000682782">
    <property type="component" value="Chromosome"/>
</dbReference>
<accession>A0AC61MVF3</accession>
<keyword evidence="2" id="KW-1185">Reference proteome</keyword>
<protein>
    <submittedName>
        <fullName evidence="1">Uncharacterized protein</fullName>
    </submittedName>
</protein>
<organism evidence="1 2">
    <name type="scientific">Aristaeella hokkaidonensis</name>
    <dbReference type="NCBI Taxonomy" id="3046382"/>
    <lineage>
        <taxon>Bacteria</taxon>
        <taxon>Bacillati</taxon>
        <taxon>Bacillota</taxon>
        <taxon>Clostridia</taxon>
        <taxon>Eubacteriales</taxon>
        <taxon>Aristaeellaceae</taxon>
        <taxon>Aristaeella</taxon>
    </lineage>
</organism>
<proteinExistence type="predicted"/>